<reference evidence="3" key="1">
    <citation type="journal article" date="2020" name="Nat. Commun.">
        <title>Genome sequence of the cluster root forming white lupin.</title>
        <authorList>
            <person name="Hufnagel B."/>
            <person name="Marques A."/>
            <person name="Soriano A."/>
            <person name="Marques L."/>
            <person name="Divol F."/>
            <person name="Doumas P."/>
            <person name="Sallet E."/>
            <person name="Mancinotti D."/>
            <person name="Carrere S."/>
            <person name="Marande W."/>
            <person name="Arribat S."/>
            <person name="Keller J."/>
            <person name="Huneau C."/>
            <person name="Blein T."/>
            <person name="Aime D."/>
            <person name="Laguerre M."/>
            <person name="Taylor J."/>
            <person name="Schubert V."/>
            <person name="Nelson M."/>
            <person name="Geu-Flores F."/>
            <person name="Crespi M."/>
            <person name="Gallardo-Guerrero K."/>
            <person name="Delaux P.-M."/>
            <person name="Salse J."/>
            <person name="Berges H."/>
            <person name="Guyot R."/>
            <person name="Gouzy J."/>
            <person name="Peret B."/>
        </authorList>
    </citation>
    <scope>NUCLEOTIDE SEQUENCE [LARGE SCALE GENOMIC DNA]</scope>
    <source>
        <strain evidence="3">cv. Amiga</strain>
    </source>
</reference>
<organism evidence="2 3">
    <name type="scientific">Lupinus albus</name>
    <name type="common">White lupine</name>
    <name type="synonym">Lupinus termis</name>
    <dbReference type="NCBI Taxonomy" id="3870"/>
    <lineage>
        <taxon>Eukaryota</taxon>
        <taxon>Viridiplantae</taxon>
        <taxon>Streptophyta</taxon>
        <taxon>Embryophyta</taxon>
        <taxon>Tracheophyta</taxon>
        <taxon>Spermatophyta</taxon>
        <taxon>Magnoliopsida</taxon>
        <taxon>eudicotyledons</taxon>
        <taxon>Gunneridae</taxon>
        <taxon>Pentapetalae</taxon>
        <taxon>rosids</taxon>
        <taxon>fabids</taxon>
        <taxon>Fabales</taxon>
        <taxon>Fabaceae</taxon>
        <taxon>Papilionoideae</taxon>
        <taxon>50 kb inversion clade</taxon>
        <taxon>genistoids sensu lato</taxon>
        <taxon>core genistoids</taxon>
        <taxon>Genisteae</taxon>
        <taxon>Lupinus</taxon>
    </lineage>
</organism>
<comment type="caution">
    <text evidence="2">The sequence shown here is derived from an EMBL/GenBank/DDBJ whole genome shotgun (WGS) entry which is preliminary data.</text>
</comment>
<dbReference type="AlphaFoldDB" id="A0A6A4NYB4"/>
<evidence type="ECO:0000313" key="2">
    <source>
        <dbReference type="EMBL" id="KAE9592339.1"/>
    </source>
</evidence>
<keyword evidence="3" id="KW-1185">Reference proteome</keyword>
<protein>
    <recommendedName>
        <fullName evidence="4">Secreted protein</fullName>
    </recommendedName>
</protein>
<keyword evidence="1" id="KW-0732">Signal</keyword>
<evidence type="ECO:0008006" key="4">
    <source>
        <dbReference type="Google" id="ProtNLM"/>
    </source>
</evidence>
<dbReference type="Proteomes" id="UP000447434">
    <property type="component" value="Chromosome 19"/>
</dbReference>
<sequence length="76" mass="9007">MCECMTFTLKQMLLNVLTLTALPEAIVVKCVVNNRARFIERCLFFDSYIQQRSFKQTLLNVYSPIIFNNAYFTKHY</sequence>
<gene>
    <name evidence="2" type="ORF">Lalb_Chr19g0128281</name>
</gene>
<evidence type="ECO:0000313" key="3">
    <source>
        <dbReference type="Proteomes" id="UP000447434"/>
    </source>
</evidence>
<proteinExistence type="predicted"/>
<accession>A0A6A4NYB4</accession>
<name>A0A6A4NYB4_LUPAL</name>
<feature type="signal peptide" evidence="1">
    <location>
        <begin position="1"/>
        <end position="23"/>
    </location>
</feature>
<evidence type="ECO:0000256" key="1">
    <source>
        <dbReference type="SAM" id="SignalP"/>
    </source>
</evidence>
<feature type="chain" id="PRO_5025394114" description="Secreted protein" evidence="1">
    <location>
        <begin position="24"/>
        <end position="76"/>
    </location>
</feature>
<dbReference type="EMBL" id="WOCE01000019">
    <property type="protein sequence ID" value="KAE9592339.1"/>
    <property type="molecule type" value="Genomic_DNA"/>
</dbReference>